<protein>
    <submittedName>
        <fullName evidence="1">Uncharacterized protein</fullName>
    </submittedName>
</protein>
<dbReference type="EMBL" id="BQKI01000079">
    <property type="protein sequence ID" value="GJN26127.1"/>
    <property type="molecule type" value="Genomic_DNA"/>
</dbReference>
<sequence length="325" mass="36121">MKKVVRAALLRSAMGESEERIAGGDGWRERGAQLLQEVVVDAAKRVNLSSIVREFVQHGKEALSAVRGEQIHCQEELALDGTRRVLEVKAVLGARGDVEWEECSDAVGDAMHGDVMKSVRPQVRRFSGEQRGCCCTMGSRTSVTASCPRRPDERLTDLDWDGLLAFHDAERLAVWRLNAGKEEEELAGYMHAVVYGVGQWVCHSFSACLSLCFLWTEGYFCTNSSNYSQEAGRDYHLQDRHAATAGCLLLAAAWPEEKAHHTPRMSLVVQDAPMIFASTLPVMKRSSAVLRRGFDIFYVVFVTTHKTGEHKTVMPDSLRLSLSCC</sequence>
<name>A0AAV5EUD2_ELECO</name>
<accession>A0AAV5EUD2</accession>
<evidence type="ECO:0000313" key="1">
    <source>
        <dbReference type="EMBL" id="GJN26127.1"/>
    </source>
</evidence>
<gene>
    <name evidence="1" type="primary">gb14031</name>
    <name evidence="1" type="ORF">PR202_gb14031</name>
</gene>
<reference evidence="1" key="1">
    <citation type="journal article" date="2018" name="DNA Res.">
        <title>Multiple hybrid de novo genome assembly of finger millet, an orphan allotetraploid crop.</title>
        <authorList>
            <person name="Hatakeyama M."/>
            <person name="Aluri S."/>
            <person name="Balachadran M.T."/>
            <person name="Sivarajan S.R."/>
            <person name="Patrignani A."/>
            <person name="Gruter S."/>
            <person name="Poveda L."/>
            <person name="Shimizu-Inatsugi R."/>
            <person name="Baeten J."/>
            <person name="Francoijs K.J."/>
            <person name="Nataraja K.N."/>
            <person name="Reddy Y.A.N."/>
            <person name="Phadnis S."/>
            <person name="Ravikumar R.L."/>
            <person name="Schlapbach R."/>
            <person name="Sreeman S.M."/>
            <person name="Shimizu K.K."/>
        </authorList>
    </citation>
    <scope>NUCLEOTIDE SEQUENCE</scope>
</reference>
<keyword evidence="2" id="KW-1185">Reference proteome</keyword>
<proteinExistence type="predicted"/>
<reference evidence="1" key="2">
    <citation type="submission" date="2021-12" db="EMBL/GenBank/DDBJ databases">
        <title>Resequencing data analysis of finger millet.</title>
        <authorList>
            <person name="Hatakeyama M."/>
            <person name="Aluri S."/>
            <person name="Balachadran M.T."/>
            <person name="Sivarajan S.R."/>
            <person name="Poveda L."/>
            <person name="Shimizu-Inatsugi R."/>
            <person name="Schlapbach R."/>
            <person name="Sreeman S.M."/>
            <person name="Shimizu K.K."/>
        </authorList>
    </citation>
    <scope>NUCLEOTIDE SEQUENCE</scope>
</reference>
<evidence type="ECO:0000313" key="2">
    <source>
        <dbReference type="Proteomes" id="UP001054889"/>
    </source>
</evidence>
<dbReference type="AlphaFoldDB" id="A0AAV5EUD2"/>
<dbReference type="Proteomes" id="UP001054889">
    <property type="component" value="Unassembled WGS sequence"/>
</dbReference>
<organism evidence="1 2">
    <name type="scientific">Eleusine coracana subsp. coracana</name>
    <dbReference type="NCBI Taxonomy" id="191504"/>
    <lineage>
        <taxon>Eukaryota</taxon>
        <taxon>Viridiplantae</taxon>
        <taxon>Streptophyta</taxon>
        <taxon>Embryophyta</taxon>
        <taxon>Tracheophyta</taxon>
        <taxon>Spermatophyta</taxon>
        <taxon>Magnoliopsida</taxon>
        <taxon>Liliopsida</taxon>
        <taxon>Poales</taxon>
        <taxon>Poaceae</taxon>
        <taxon>PACMAD clade</taxon>
        <taxon>Chloridoideae</taxon>
        <taxon>Cynodonteae</taxon>
        <taxon>Eleusininae</taxon>
        <taxon>Eleusine</taxon>
    </lineage>
</organism>
<comment type="caution">
    <text evidence="1">The sequence shown here is derived from an EMBL/GenBank/DDBJ whole genome shotgun (WGS) entry which is preliminary data.</text>
</comment>